<accession>A0A1L7NNJ7</accession>
<evidence type="ECO:0000313" key="2">
    <source>
        <dbReference type="EMBL" id="BAW27012.1"/>
    </source>
</evidence>
<dbReference type="AlphaFoldDB" id="A0A1L7NNJ7"/>
<dbReference type="EMBL" id="AP015030">
    <property type="protein sequence ID" value="BAW27012.1"/>
    <property type="molecule type" value="Genomic_DNA"/>
</dbReference>
<dbReference type="RefSeq" id="WP_096427126.1">
    <property type="nucleotide sequence ID" value="NZ_AP015030.1"/>
</dbReference>
<feature type="coiled-coil region" evidence="1">
    <location>
        <begin position="177"/>
        <end position="274"/>
    </location>
</feature>
<name>A0A1L7NNJ7_PSEPU</name>
<evidence type="ECO:0000256" key="1">
    <source>
        <dbReference type="SAM" id="Coils"/>
    </source>
</evidence>
<evidence type="ECO:0000313" key="3">
    <source>
        <dbReference type="Proteomes" id="UP000218731"/>
    </source>
</evidence>
<dbReference type="SUPFAM" id="SSF57997">
    <property type="entry name" value="Tropomyosin"/>
    <property type="match status" value="1"/>
</dbReference>
<keyword evidence="1" id="KW-0175">Coiled coil</keyword>
<geneLocation type="plasmid" evidence="3">
    <name>pkf715a dna</name>
</geneLocation>
<gene>
    <name evidence="2" type="ORF">KF715C_pA5070</name>
</gene>
<dbReference type="Gene3D" id="1.10.287.950">
    <property type="entry name" value="Methyl-accepting chemotaxis protein"/>
    <property type="match status" value="1"/>
</dbReference>
<reference evidence="2 3" key="1">
    <citation type="submission" date="2015-11" db="EMBL/GenBank/DDBJ databases">
        <title>Complete genome sequencing of a biphenyl-degrading bacterium, Pseudomonas putida KF715 (=NBRC110667).</title>
        <authorList>
            <person name="Suenaga H."/>
            <person name="Fujihara N."/>
            <person name="Watanabe T."/>
            <person name="Hirose J."/>
            <person name="Kimura N."/>
            <person name="Yamazoe A."/>
            <person name="Hosoyama A."/>
            <person name="Shimodaira J."/>
            <person name="Furukawa K."/>
        </authorList>
    </citation>
    <scope>NUCLEOTIDE SEQUENCE [LARGE SCALE GENOMIC DNA]</scope>
    <source>
        <strain evidence="2 3">KF715</strain>
        <plasmid evidence="3">Plasmid pkf715a dna</plasmid>
    </source>
</reference>
<dbReference type="Proteomes" id="UP000218731">
    <property type="component" value="Plasmid pKF715A"/>
</dbReference>
<organism evidence="2 3">
    <name type="scientific">Pseudomonas putida</name>
    <name type="common">Arthrobacter siderocapsulatus</name>
    <dbReference type="NCBI Taxonomy" id="303"/>
    <lineage>
        <taxon>Bacteria</taxon>
        <taxon>Pseudomonadati</taxon>
        <taxon>Pseudomonadota</taxon>
        <taxon>Gammaproteobacteria</taxon>
        <taxon>Pseudomonadales</taxon>
        <taxon>Pseudomonadaceae</taxon>
        <taxon>Pseudomonas</taxon>
    </lineage>
</organism>
<protein>
    <submittedName>
        <fullName evidence="2">Uncharacterized protein</fullName>
    </submittedName>
</protein>
<sequence length="625" mass="67673">MSYQYSQEARDRISAFGQSAITEFIEEIPHGIRKIFYDHQPAIQGFRRGSPPEFKEKQKRLVGHLIHTQPGQKGAADWSTFAKLWEAWGKSRLGAAFPASDISSATPDAGPVFLTGLAELFPDAARENLERLLDFSGFADSPETQVALGRFRPASTLARDLMIDALPGRLHKIEGYFDIAEAAAEEVAERIDQLESETDTLAKGIADVVSSVEKSQGDVKEFRAALERIAERASGLEEVVDALGAARQKIKEGIAAADARADQFQHSLETLTEQSHAWNKTQAEVSALKQTIDALCAQELEWNHAVKAVHHLAERIDILEAAVAKGGNGTATKPQVRLFEVESPGLIVEIHSVKGACELIACNLQACGVMKGAAIATARQILAALSAGQMVQFSGSISDLVADAVAAAIGGQTFHEWRVPVGLVSDEAAIDCLEVVTETSGCLLMKGANRSAFEVYGTAIRDVVTRRQFSLPSYQRLSLIAAWTQGPATFPDGGTLAEIGPVFDTDNFSMRGVSAKLPELKFGHLARNSWDQIDGFEDDAPRALVSELKDLIEESSFVPGNLWKRMADRAYSRLRTISGGSSEEDLHSVLMLWALPWAKAAGGPVEDIARIAGRMLAELQAEAET</sequence>
<proteinExistence type="predicted"/>
<keyword evidence="2" id="KW-0614">Plasmid</keyword>